<evidence type="ECO:0000313" key="9">
    <source>
        <dbReference type="EMBL" id="ODV75412.1"/>
    </source>
</evidence>
<organism evidence="8 10">
    <name type="scientific">Cyberlindnera jadinii (strain ATCC 18201 / CBS 1600 / BCRC 20928 / JCM 3617 / NBRC 0987 / NRRL Y-1542)</name>
    <name type="common">Torula yeast</name>
    <name type="synonym">Candida utilis</name>
    <dbReference type="NCBI Taxonomy" id="983966"/>
    <lineage>
        <taxon>Eukaryota</taxon>
        <taxon>Fungi</taxon>
        <taxon>Dikarya</taxon>
        <taxon>Ascomycota</taxon>
        <taxon>Saccharomycotina</taxon>
        <taxon>Saccharomycetes</taxon>
        <taxon>Phaffomycetales</taxon>
        <taxon>Phaffomycetaceae</taxon>
        <taxon>Cyberlindnera</taxon>
    </lineage>
</organism>
<dbReference type="PROSITE" id="PS01005">
    <property type="entry name" value="FORMATE_NITRITE_TP_1"/>
    <property type="match status" value="1"/>
</dbReference>
<gene>
    <name evidence="8" type="primary">FOC1</name>
    <name evidence="8" type="ORF">BN1211_2932</name>
    <name evidence="9" type="ORF">CYBJADRAFT_166143</name>
</gene>
<evidence type="ECO:0000256" key="2">
    <source>
        <dbReference type="ARBA" id="ARBA00022692"/>
    </source>
</evidence>
<feature type="transmembrane region" description="Helical" evidence="7">
    <location>
        <begin position="238"/>
        <end position="260"/>
    </location>
</feature>
<dbReference type="EMBL" id="KV453926">
    <property type="protein sequence ID" value="ODV75412.1"/>
    <property type="molecule type" value="Genomic_DNA"/>
</dbReference>
<evidence type="ECO:0000313" key="8">
    <source>
        <dbReference type="EMBL" id="CEP22554.1"/>
    </source>
</evidence>
<dbReference type="InterPro" id="IPR023271">
    <property type="entry name" value="Aquaporin-like"/>
</dbReference>
<feature type="compositionally biased region" description="Basic and acidic residues" evidence="6">
    <location>
        <begin position="333"/>
        <end position="348"/>
    </location>
</feature>
<dbReference type="STRING" id="983966.A0A0H5CD54"/>
<dbReference type="RefSeq" id="XP_020072451.1">
    <property type="nucleotide sequence ID" value="XM_020214373.1"/>
</dbReference>
<accession>A0A1E4S7Q0</accession>
<feature type="compositionally biased region" description="Acidic residues" evidence="6">
    <location>
        <begin position="305"/>
        <end position="315"/>
    </location>
</feature>
<dbReference type="GeneID" id="30988769"/>
<feature type="compositionally biased region" description="Polar residues" evidence="6">
    <location>
        <begin position="546"/>
        <end position="560"/>
    </location>
</feature>
<dbReference type="Proteomes" id="UP000094389">
    <property type="component" value="Unassembled WGS sequence"/>
</dbReference>
<evidence type="ECO:0000256" key="7">
    <source>
        <dbReference type="SAM" id="Phobius"/>
    </source>
</evidence>
<comment type="similarity">
    <text evidence="5">Belongs to the FNT transporter (TC 1.A.16) family.</text>
</comment>
<evidence type="ECO:0000256" key="1">
    <source>
        <dbReference type="ARBA" id="ARBA00004141"/>
    </source>
</evidence>
<dbReference type="InterPro" id="IPR024002">
    <property type="entry name" value="For/NO2_transpt_CS"/>
</dbReference>
<evidence type="ECO:0000256" key="6">
    <source>
        <dbReference type="SAM" id="MobiDB-lite"/>
    </source>
</evidence>
<feature type="region of interest" description="Disordered" evidence="6">
    <location>
        <begin position="387"/>
        <end position="410"/>
    </location>
</feature>
<feature type="transmembrane region" description="Helical" evidence="7">
    <location>
        <begin position="32"/>
        <end position="52"/>
    </location>
</feature>
<feature type="compositionally biased region" description="Basic and acidic residues" evidence="6">
    <location>
        <begin position="529"/>
        <end position="543"/>
    </location>
</feature>
<evidence type="ECO:0000256" key="4">
    <source>
        <dbReference type="ARBA" id="ARBA00023136"/>
    </source>
</evidence>
<sequence length="597" mass="65834">MADDTLYITPHEAALAVVATSMKKARLRLDTLIVNAIAAGILFSAGGMLALLSEAENPVLMNTNPGIVHMLQGAMFPIGLFYVVIMGTELFNSNILYFTVGVCRGAVTIVDLLISWTVTWFINLGATLFVVYVICHWSGVTQSTLFVEGSIRLANTKMSGSFAQQFIRGCAGNFCVCLAVYLQLLAKPVHVKFFLMFLPIFTFVTMGFFHCVADMFTIPAGMFNGADITVGQYILKGLFAETLGNIVGGAAFSILIPFYLHLVVVERDRDQLNLPKYEVKDEQPELQFDSRVVRVPTPSDSSTDSSEENEKDEDVNPTAYRPDDEEEAVQHQLLDRRLSKTRTMDSRRSSRSRTSSKLRSPPGVFPVMGMGKPLYKESEIAGEAPRSLDAEVEGDYPQSLESESIASGASLREIQEDEEREYNGYNARANSMGGTLLRVMTHRPAPSTNHSDLERGLRPVQSASQPRKASSGASLFRTLSRSITSISGKHDSARDIANNLQKYGVTPHAARASDNIAGMDNYNMRDMRRAHAEPSERKEDAHSSRRNSSNPDRLSPNTSRIDTELAPRESDEDREDEPSIRSSEDSETDDPSGKTLA</sequence>
<dbReference type="PANTHER" id="PTHR30520:SF6">
    <property type="entry name" value="FORMATE_NITRATE FAMILY TRANSPORTER (EUROFUNG)"/>
    <property type="match status" value="1"/>
</dbReference>
<accession>A0A0H5CD54</accession>
<dbReference type="OMA" id="RNPGIVN"/>
<feature type="transmembrane region" description="Helical" evidence="7">
    <location>
        <begin position="120"/>
        <end position="145"/>
    </location>
</feature>
<dbReference type="InterPro" id="IPR000292">
    <property type="entry name" value="For/NO2_transpt"/>
</dbReference>
<feature type="compositionally biased region" description="Basic and acidic residues" evidence="6">
    <location>
        <begin position="561"/>
        <end position="584"/>
    </location>
</feature>
<keyword evidence="2 7" id="KW-0812">Transmembrane</keyword>
<keyword evidence="11" id="KW-1185">Reference proteome</keyword>
<proteinExistence type="inferred from homology"/>
<keyword evidence="3 7" id="KW-1133">Transmembrane helix</keyword>
<name>A0A0H5CD54_CYBJN</name>
<dbReference type="AlphaFoldDB" id="A0A0H5CD54"/>
<evidence type="ECO:0000256" key="3">
    <source>
        <dbReference type="ARBA" id="ARBA00022989"/>
    </source>
</evidence>
<dbReference type="Proteomes" id="UP000038830">
    <property type="component" value="Unassembled WGS sequence"/>
</dbReference>
<protein>
    <submittedName>
        <fullName evidence="8">FOC1 protein</fullName>
    </submittedName>
    <submittedName>
        <fullName evidence="9">Formate/nitrite transporter</fullName>
    </submittedName>
</protein>
<dbReference type="GO" id="GO:0015707">
    <property type="term" value="P:nitrite transport"/>
    <property type="evidence" value="ECO:0007669"/>
    <property type="project" value="TreeGrafter"/>
</dbReference>
<dbReference type="GO" id="GO:0015513">
    <property type="term" value="F:high-affinity secondary active nitrite transmembrane transporter activity"/>
    <property type="evidence" value="ECO:0007669"/>
    <property type="project" value="TreeGrafter"/>
</dbReference>
<comment type="subcellular location">
    <subcellularLocation>
        <location evidence="1">Membrane</location>
        <topology evidence="1">Multi-pass membrane protein</topology>
    </subcellularLocation>
</comment>
<feature type="transmembrane region" description="Helical" evidence="7">
    <location>
        <begin position="196"/>
        <end position="217"/>
    </location>
</feature>
<feature type="region of interest" description="Disordered" evidence="6">
    <location>
        <begin position="442"/>
        <end position="475"/>
    </location>
</feature>
<reference evidence="9 11" key="3">
    <citation type="journal article" date="2016" name="Proc. Natl. Acad. Sci. U.S.A.">
        <title>Comparative genomics of biotechnologically important yeasts.</title>
        <authorList>
            <person name="Riley R."/>
            <person name="Haridas S."/>
            <person name="Wolfe K.H."/>
            <person name="Lopes M.R."/>
            <person name="Hittinger C.T."/>
            <person name="Goeker M."/>
            <person name="Salamov A.A."/>
            <person name="Wisecaver J.H."/>
            <person name="Long T.M."/>
            <person name="Calvey C.H."/>
            <person name="Aerts A.L."/>
            <person name="Barry K.W."/>
            <person name="Choi C."/>
            <person name="Clum A."/>
            <person name="Coughlan A.Y."/>
            <person name="Deshpande S."/>
            <person name="Douglass A.P."/>
            <person name="Hanson S.J."/>
            <person name="Klenk H.-P."/>
            <person name="LaButti K.M."/>
            <person name="Lapidus A."/>
            <person name="Lindquist E.A."/>
            <person name="Lipzen A.M."/>
            <person name="Meier-Kolthoff J.P."/>
            <person name="Ohm R.A."/>
            <person name="Otillar R.P."/>
            <person name="Pangilinan J.L."/>
            <person name="Peng Y."/>
            <person name="Rokas A."/>
            <person name="Rosa C.A."/>
            <person name="Scheuner C."/>
            <person name="Sibirny A.A."/>
            <person name="Slot J.C."/>
            <person name="Stielow J.B."/>
            <person name="Sun H."/>
            <person name="Kurtzman C.P."/>
            <person name="Blackwell M."/>
            <person name="Grigoriev I.V."/>
            <person name="Jeffries T.W."/>
        </authorList>
    </citation>
    <scope>NUCLEOTIDE SEQUENCE [LARGE SCALE GENOMIC DNA]</scope>
    <source>
        <strain evidence="11">ATCC 18201 / CBS 1600 / BCRC 20928 / JCM 3617 / NBRC 0987 / NRRL Y-1542</strain>
        <strain evidence="9">NRRL Y-1542</strain>
    </source>
</reference>
<keyword evidence="4 7" id="KW-0472">Membrane</keyword>
<dbReference type="Pfam" id="PF01226">
    <property type="entry name" value="Form_Nir_trans"/>
    <property type="match status" value="1"/>
</dbReference>
<dbReference type="GO" id="GO:0005886">
    <property type="term" value="C:plasma membrane"/>
    <property type="evidence" value="ECO:0007669"/>
    <property type="project" value="TreeGrafter"/>
</dbReference>
<reference evidence="10" key="2">
    <citation type="journal article" date="2015" name="J. Biotechnol.">
        <title>The structure of the Cyberlindnera jadinii genome and its relation to Candida utilis analyzed by the occurrence of single nucleotide polymorphisms.</title>
        <authorList>
            <person name="Rupp O."/>
            <person name="Brinkrolf K."/>
            <person name="Buerth C."/>
            <person name="Kunigo M."/>
            <person name="Schneider J."/>
            <person name="Jaenicke S."/>
            <person name="Goesmann A."/>
            <person name="Puehler A."/>
            <person name="Jaeger K.-E."/>
            <person name="Ernst J.F."/>
        </authorList>
    </citation>
    <scope>NUCLEOTIDE SEQUENCE [LARGE SCALE GENOMIC DNA]</scope>
    <source>
        <strain evidence="10">ATCC 18201 / CBS 1600 / BCRC 20928 / JCM 3617 / NBRC 0987 / NRRL Y-1542</strain>
    </source>
</reference>
<evidence type="ECO:0000256" key="5">
    <source>
        <dbReference type="ARBA" id="ARBA00049660"/>
    </source>
</evidence>
<dbReference type="EMBL" id="CDQK01000003">
    <property type="protein sequence ID" value="CEP22554.1"/>
    <property type="molecule type" value="Genomic_DNA"/>
</dbReference>
<feature type="region of interest" description="Disordered" evidence="6">
    <location>
        <begin position="529"/>
        <end position="597"/>
    </location>
</feature>
<feature type="compositionally biased region" description="Polar residues" evidence="6">
    <location>
        <begin position="461"/>
        <end position="475"/>
    </location>
</feature>
<evidence type="ECO:0000313" key="11">
    <source>
        <dbReference type="Proteomes" id="UP000094389"/>
    </source>
</evidence>
<evidence type="ECO:0000313" key="10">
    <source>
        <dbReference type="Proteomes" id="UP000038830"/>
    </source>
</evidence>
<dbReference type="Gene3D" id="1.20.1080.10">
    <property type="entry name" value="Glycerol uptake facilitator protein"/>
    <property type="match status" value="1"/>
</dbReference>
<dbReference type="PANTHER" id="PTHR30520">
    <property type="entry name" value="FORMATE TRANSPORTER-RELATED"/>
    <property type="match status" value="1"/>
</dbReference>
<feature type="transmembrane region" description="Helical" evidence="7">
    <location>
        <begin position="166"/>
        <end position="184"/>
    </location>
</feature>
<reference evidence="8" key="1">
    <citation type="submission" date="2014-12" db="EMBL/GenBank/DDBJ databases">
        <authorList>
            <person name="Jaenicke S."/>
        </authorList>
    </citation>
    <scope>NUCLEOTIDE SEQUENCE [LARGE SCALE GENOMIC DNA]</scope>
    <source>
        <strain evidence="8">CBS1600</strain>
    </source>
</reference>
<feature type="region of interest" description="Disordered" evidence="6">
    <location>
        <begin position="288"/>
        <end position="370"/>
    </location>
</feature>
<dbReference type="OrthoDB" id="4829at2759"/>